<dbReference type="PANTHER" id="PTHR22803">
    <property type="entry name" value="MANNOSE, PHOSPHOLIPASE, LECTIN RECEPTOR RELATED"/>
    <property type="match status" value="1"/>
</dbReference>
<dbReference type="SUPFAM" id="SSF56436">
    <property type="entry name" value="C-type lectin-like"/>
    <property type="match status" value="1"/>
</dbReference>
<dbReference type="Pfam" id="PF00059">
    <property type="entry name" value="Lectin_C"/>
    <property type="match status" value="1"/>
</dbReference>
<evidence type="ECO:0000313" key="4">
    <source>
        <dbReference type="Proteomes" id="UP000507470"/>
    </source>
</evidence>
<dbReference type="Proteomes" id="UP000507470">
    <property type="component" value="Unassembled WGS sequence"/>
</dbReference>
<dbReference type="AlphaFoldDB" id="A0A6J8BY91"/>
<dbReference type="PROSITE" id="PS50041">
    <property type="entry name" value="C_TYPE_LECTIN_2"/>
    <property type="match status" value="1"/>
</dbReference>
<dbReference type="InterPro" id="IPR018378">
    <property type="entry name" value="C-type_lectin_CS"/>
</dbReference>
<dbReference type="InterPro" id="IPR050111">
    <property type="entry name" value="C-type_lectin/snaclec_domain"/>
</dbReference>
<evidence type="ECO:0000259" key="2">
    <source>
        <dbReference type="PROSITE" id="PS50041"/>
    </source>
</evidence>
<dbReference type="Gene3D" id="3.10.100.10">
    <property type="entry name" value="Mannose-Binding Protein A, subunit A"/>
    <property type="match status" value="1"/>
</dbReference>
<dbReference type="InterPro" id="IPR016186">
    <property type="entry name" value="C-type_lectin-like/link_sf"/>
</dbReference>
<organism evidence="3 4">
    <name type="scientific">Mytilus coruscus</name>
    <name type="common">Sea mussel</name>
    <dbReference type="NCBI Taxonomy" id="42192"/>
    <lineage>
        <taxon>Eukaryota</taxon>
        <taxon>Metazoa</taxon>
        <taxon>Spiralia</taxon>
        <taxon>Lophotrochozoa</taxon>
        <taxon>Mollusca</taxon>
        <taxon>Bivalvia</taxon>
        <taxon>Autobranchia</taxon>
        <taxon>Pteriomorphia</taxon>
        <taxon>Mytilida</taxon>
        <taxon>Mytiloidea</taxon>
        <taxon>Mytilidae</taxon>
        <taxon>Mytilinae</taxon>
        <taxon>Mytilus</taxon>
    </lineage>
</organism>
<dbReference type="OrthoDB" id="6198914at2759"/>
<sequence length="222" mass="25177">MTAILSFQHIVGRGINKPFYSINGHRIVGTSGITFYISRSRIECAAQCGFEEGCQTSNFDKSTQKCHLHTTDVCPETEASQTSSILYIRKADVDCIDPWKAFEKNCYYLGNNHLSMNGAQQACVAMRGNLVKIDNSHENDWIMSMIGQLEQPSHHYIGLKKILGIWRWISDNSPLNFANWNTYTGEPSGDGNCVKVVHTIGWHFTWNDVFCDNTYAYICERC</sequence>
<dbReference type="SUPFAM" id="SSF57414">
    <property type="entry name" value="Hairpin loop containing domain-like"/>
    <property type="match status" value="1"/>
</dbReference>
<accession>A0A6J8BY91</accession>
<dbReference type="Pfam" id="PF00024">
    <property type="entry name" value="PAN_1"/>
    <property type="match status" value="1"/>
</dbReference>
<keyword evidence="1" id="KW-1015">Disulfide bond</keyword>
<proteinExistence type="predicted"/>
<evidence type="ECO:0000313" key="3">
    <source>
        <dbReference type="EMBL" id="CAC5388662.1"/>
    </source>
</evidence>
<keyword evidence="4" id="KW-1185">Reference proteome</keyword>
<dbReference type="SMART" id="SM00034">
    <property type="entry name" value="CLECT"/>
    <property type="match status" value="1"/>
</dbReference>
<dbReference type="PROSITE" id="PS00615">
    <property type="entry name" value="C_TYPE_LECTIN_1"/>
    <property type="match status" value="1"/>
</dbReference>
<name>A0A6J8BY91_MYTCO</name>
<reference evidence="3 4" key="1">
    <citation type="submission" date="2020-06" db="EMBL/GenBank/DDBJ databases">
        <authorList>
            <person name="Li R."/>
            <person name="Bekaert M."/>
        </authorList>
    </citation>
    <scope>NUCLEOTIDE SEQUENCE [LARGE SCALE GENOMIC DNA]</scope>
    <source>
        <strain evidence="4">wild</strain>
    </source>
</reference>
<gene>
    <name evidence="3" type="ORF">MCOR_23912</name>
</gene>
<dbReference type="CDD" id="cd00037">
    <property type="entry name" value="CLECT"/>
    <property type="match status" value="1"/>
</dbReference>
<evidence type="ECO:0000256" key="1">
    <source>
        <dbReference type="ARBA" id="ARBA00023157"/>
    </source>
</evidence>
<protein>
    <submittedName>
        <fullName evidence="3">MRC</fullName>
    </submittedName>
</protein>
<feature type="domain" description="C-type lectin" evidence="2">
    <location>
        <begin position="102"/>
        <end position="220"/>
    </location>
</feature>
<dbReference type="InterPro" id="IPR001304">
    <property type="entry name" value="C-type_lectin-like"/>
</dbReference>
<dbReference type="EMBL" id="CACVKT020004201">
    <property type="protein sequence ID" value="CAC5388662.1"/>
    <property type="molecule type" value="Genomic_DNA"/>
</dbReference>
<dbReference type="InterPro" id="IPR003609">
    <property type="entry name" value="Pan_app"/>
</dbReference>
<dbReference type="InterPro" id="IPR016187">
    <property type="entry name" value="CTDL_fold"/>
</dbReference>